<dbReference type="Pfam" id="PF08282">
    <property type="entry name" value="Hydrolase_3"/>
    <property type="match status" value="1"/>
</dbReference>
<dbReference type="GO" id="GO:0016791">
    <property type="term" value="F:phosphatase activity"/>
    <property type="evidence" value="ECO:0007669"/>
    <property type="project" value="TreeGrafter"/>
</dbReference>
<name>A0A3M8K9W3_9CORY</name>
<gene>
    <name evidence="1" type="ORF">C5L39_01115</name>
</gene>
<dbReference type="AlphaFoldDB" id="A0A3M8K9W3"/>
<proteinExistence type="predicted"/>
<keyword evidence="2" id="KW-1185">Reference proteome</keyword>
<dbReference type="Gene3D" id="3.30.1240.10">
    <property type="match status" value="1"/>
</dbReference>
<dbReference type="PANTHER" id="PTHR10000:SF8">
    <property type="entry name" value="HAD SUPERFAMILY HYDROLASE-LIKE, TYPE 3"/>
    <property type="match status" value="1"/>
</dbReference>
<dbReference type="EMBL" id="PTJO01000001">
    <property type="protein sequence ID" value="RNE50001.1"/>
    <property type="molecule type" value="Genomic_DNA"/>
</dbReference>
<dbReference type="InterPro" id="IPR000150">
    <property type="entry name" value="Cof"/>
</dbReference>
<organism evidence="1 2">
    <name type="scientific">Corynebacterium alimapuense</name>
    <dbReference type="NCBI Taxonomy" id="1576874"/>
    <lineage>
        <taxon>Bacteria</taxon>
        <taxon>Bacillati</taxon>
        <taxon>Actinomycetota</taxon>
        <taxon>Actinomycetes</taxon>
        <taxon>Mycobacteriales</taxon>
        <taxon>Corynebacteriaceae</taxon>
        <taxon>Corynebacterium</taxon>
    </lineage>
</organism>
<dbReference type="SFLD" id="SFLDS00003">
    <property type="entry name" value="Haloacid_Dehalogenase"/>
    <property type="match status" value="1"/>
</dbReference>
<dbReference type="InterPro" id="IPR023214">
    <property type="entry name" value="HAD_sf"/>
</dbReference>
<dbReference type="GO" id="GO:0005829">
    <property type="term" value="C:cytosol"/>
    <property type="evidence" value="ECO:0007669"/>
    <property type="project" value="TreeGrafter"/>
</dbReference>
<dbReference type="Proteomes" id="UP000266975">
    <property type="component" value="Unassembled WGS sequence"/>
</dbReference>
<protein>
    <submittedName>
        <fullName evidence="1">HAD family hydrolase</fullName>
    </submittedName>
</protein>
<dbReference type="SFLD" id="SFLDG01140">
    <property type="entry name" value="C2.B:_Phosphomannomutase_and_P"/>
    <property type="match status" value="1"/>
</dbReference>
<dbReference type="NCBIfam" id="TIGR00099">
    <property type="entry name" value="Cof-subfamily"/>
    <property type="match status" value="1"/>
</dbReference>
<dbReference type="CDD" id="cd07516">
    <property type="entry name" value="HAD_Pase"/>
    <property type="match status" value="1"/>
</dbReference>
<dbReference type="RefSeq" id="WP_123047045.1">
    <property type="nucleotide sequence ID" value="NZ_PTJO01000001.1"/>
</dbReference>
<dbReference type="Gene3D" id="3.40.50.1000">
    <property type="entry name" value="HAD superfamily/HAD-like"/>
    <property type="match status" value="1"/>
</dbReference>
<dbReference type="GO" id="GO:0000287">
    <property type="term" value="F:magnesium ion binding"/>
    <property type="evidence" value="ECO:0007669"/>
    <property type="project" value="TreeGrafter"/>
</dbReference>
<dbReference type="SUPFAM" id="SSF56784">
    <property type="entry name" value="HAD-like"/>
    <property type="match status" value="1"/>
</dbReference>
<accession>A0A3M8K9W3</accession>
<dbReference type="PANTHER" id="PTHR10000">
    <property type="entry name" value="PHOSPHOSERINE PHOSPHATASE"/>
    <property type="match status" value="1"/>
</dbReference>
<dbReference type="InterPro" id="IPR036412">
    <property type="entry name" value="HAD-like_sf"/>
</dbReference>
<evidence type="ECO:0000313" key="2">
    <source>
        <dbReference type="Proteomes" id="UP000266975"/>
    </source>
</evidence>
<reference evidence="1 2" key="1">
    <citation type="submission" date="2018-02" db="EMBL/GenBank/DDBJ databases">
        <title>Corynebacterium alimpuense sp. nov., a marine obligate actinomycete isolated from sediments of Valparaiso bay, Chile.</title>
        <authorList>
            <person name="Claverias F."/>
            <person name="Gonzales-Siles L."/>
            <person name="Salva-Serra F."/>
            <person name="Inganaes E."/>
            <person name="Molin K."/>
            <person name="Cumsille A."/>
            <person name="Undabarrena A."/>
            <person name="Couve E."/>
            <person name="Moore E.R.B."/>
            <person name="Gomila M."/>
            <person name="Camara B."/>
        </authorList>
    </citation>
    <scope>NUCLEOTIDE SEQUENCE [LARGE SCALE GENOMIC DNA]</scope>
    <source>
        <strain evidence="1 2">CCUG 69366</strain>
    </source>
</reference>
<comment type="caution">
    <text evidence="1">The sequence shown here is derived from an EMBL/GenBank/DDBJ whole genome shotgun (WGS) entry which is preliminary data.</text>
</comment>
<dbReference type="OrthoDB" id="3180855at2"/>
<evidence type="ECO:0000313" key="1">
    <source>
        <dbReference type="EMBL" id="RNE50001.1"/>
    </source>
</evidence>
<sequence>MTVDTEHAPTLIASDVDGTLLDSRERVTPRVRDAVIRAVRSGAEVALATGRPHRWIYPVLDQLPIRPVCVTANGAVLYDSANDRVLRAHVLEPETMESVLGSALEAFHSYGGVAIGCERAGSSALDAEEEMFLTSPNFLHTWEGQGFGVVPAHEVIAEPAVKLILRNERLSASEMYDLISPFIDPMDAHVTFSMDEGLLEVAAPGVTKALGVSTLAQLHGLEQKDVLCFGDMPNDIEMLQWAGFGVAMGNARTSVKQAADYVTGTNDDSGVAQVLERWF</sequence>
<keyword evidence="1" id="KW-0378">Hydrolase</keyword>